<evidence type="ECO:0000313" key="2">
    <source>
        <dbReference type="Proteomes" id="UP001597221"/>
    </source>
</evidence>
<dbReference type="Proteomes" id="UP001597221">
    <property type="component" value="Unassembled WGS sequence"/>
</dbReference>
<keyword evidence="2" id="KW-1185">Reference proteome</keyword>
<proteinExistence type="predicted"/>
<reference evidence="2" key="1">
    <citation type="journal article" date="2019" name="Int. J. Syst. Evol. Microbiol.">
        <title>The Global Catalogue of Microorganisms (GCM) 10K type strain sequencing project: providing services to taxonomists for standard genome sequencing and annotation.</title>
        <authorList>
            <consortium name="The Broad Institute Genomics Platform"/>
            <consortium name="The Broad Institute Genome Sequencing Center for Infectious Disease"/>
            <person name="Wu L."/>
            <person name="Ma J."/>
        </authorList>
    </citation>
    <scope>NUCLEOTIDE SEQUENCE [LARGE SCALE GENOMIC DNA]</scope>
    <source>
        <strain evidence="2">CGMCC 1.12376</strain>
    </source>
</reference>
<accession>A0ABW4HT98</accession>
<organism evidence="1 2">
    <name type="scientific">Oceanobacillus luteolus</name>
    <dbReference type="NCBI Taxonomy" id="1274358"/>
    <lineage>
        <taxon>Bacteria</taxon>
        <taxon>Bacillati</taxon>
        <taxon>Bacillota</taxon>
        <taxon>Bacilli</taxon>
        <taxon>Bacillales</taxon>
        <taxon>Bacillaceae</taxon>
        <taxon>Oceanobacillus</taxon>
    </lineage>
</organism>
<comment type="caution">
    <text evidence="1">The sequence shown here is derived from an EMBL/GenBank/DDBJ whole genome shotgun (WGS) entry which is preliminary data.</text>
</comment>
<protein>
    <submittedName>
        <fullName evidence="1">Uncharacterized protein</fullName>
    </submittedName>
</protein>
<dbReference type="RefSeq" id="WP_379598208.1">
    <property type="nucleotide sequence ID" value="NZ_JBHUDE010000134.1"/>
</dbReference>
<sequence length="120" mass="14398">MNKLRIEYTEETNKGVMADFILIDPNGREYKLEILMGDMLAKDGDLYICPIDPDNNYCERMTVGMDTVLRTDKYDEFIKLIYDSDNFVGDYFVMHLQSDFYIDLEEYIRDERNFEYRPIK</sequence>
<gene>
    <name evidence="1" type="ORF">ACFSBH_14330</name>
</gene>
<evidence type="ECO:0000313" key="1">
    <source>
        <dbReference type="EMBL" id="MFD1608799.1"/>
    </source>
</evidence>
<name>A0ABW4HT98_9BACI</name>
<dbReference type="EMBL" id="JBHUDE010000134">
    <property type="protein sequence ID" value="MFD1608799.1"/>
    <property type="molecule type" value="Genomic_DNA"/>
</dbReference>